<accession>A0A8X6XBC4</accession>
<sequence>METDIDDSKARWRAVLKEVFYPEPKAVKVNNCVDDDKTETKNNFCRNEIATDEPANNEDQIETDEPAKKDHNECENIKRNECDNPGCRLLNLLKEAILDESKKSAHTNSVDDDSVIPYEHSQSSIDWENDDLDNAENFDLLGESASGSSSKKPEKIVFKHIWDDFPELKKEMEEVIQQMFHPEVFNQMKRQDEAREQRLRLTLKRKYKKRRLTAEEKEILDTLKAARTFKRVEKPHYNIFDGAGVDCFHDRRRNESEYYDKKYFENFPRIGDVAQRQADRYLERLWEVEKYSEEDLPSNRDDRYMEKLWGIEEDW</sequence>
<reference evidence="2" key="1">
    <citation type="submission" date="2020-08" db="EMBL/GenBank/DDBJ databases">
        <title>Multicomponent nature underlies the extraordinary mechanical properties of spider dragline silk.</title>
        <authorList>
            <person name="Kono N."/>
            <person name="Nakamura H."/>
            <person name="Mori M."/>
            <person name="Yoshida Y."/>
            <person name="Ohtoshi R."/>
            <person name="Malay A.D."/>
            <person name="Moran D.A.P."/>
            <person name="Tomita M."/>
            <person name="Numata K."/>
            <person name="Arakawa K."/>
        </authorList>
    </citation>
    <scope>NUCLEOTIDE SEQUENCE</scope>
</reference>
<gene>
    <name evidence="2" type="ORF">TNIN_352542</name>
</gene>
<feature type="compositionally biased region" description="Acidic residues" evidence="1">
    <location>
        <begin position="55"/>
        <end position="64"/>
    </location>
</feature>
<evidence type="ECO:0000313" key="3">
    <source>
        <dbReference type="Proteomes" id="UP000886998"/>
    </source>
</evidence>
<name>A0A8X6XBC4_9ARAC</name>
<dbReference type="EMBL" id="BMAV01007465">
    <property type="protein sequence ID" value="GFY50420.1"/>
    <property type="molecule type" value="Genomic_DNA"/>
</dbReference>
<protein>
    <submittedName>
        <fullName evidence="2">Uncharacterized protein</fullName>
    </submittedName>
</protein>
<organism evidence="2 3">
    <name type="scientific">Trichonephila inaurata madagascariensis</name>
    <dbReference type="NCBI Taxonomy" id="2747483"/>
    <lineage>
        <taxon>Eukaryota</taxon>
        <taxon>Metazoa</taxon>
        <taxon>Ecdysozoa</taxon>
        <taxon>Arthropoda</taxon>
        <taxon>Chelicerata</taxon>
        <taxon>Arachnida</taxon>
        <taxon>Araneae</taxon>
        <taxon>Araneomorphae</taxon>
        <taxon>Entelegynae</taxon>
        <taxon>Araneoidea</taxon>
        <taxon>Nephilidae</taxon>
        <taxon>Trichonephila</taxon>
        <taxon>Trichonephila inaurata</taxon>
    </lineage>
</organism>
<comment type="caution">
    <text evidence="2">The sequence shown here is derived from an EMBL/GenBank/DDBJ whole genome shotgun (WGS) entry which is preliminary data.</text>
</comment>
<evidence type="ECO:0000256" key="1">
    <source>
        <dbReference type="SAM" id="MobiDB-lite"/>
    </source>
</evidence>
<dbReference type="Proteomes" id="UP000886998">
    <property type="component" value="Unassembled WGS sequence"/>
</dbReference>
<feature type="region of interest" description="Disordered" evidence="1">
    <location>
        <begin position="47"/>
        <end position="72"/>
    </location>
</feature>
<dbReference type="OrthoDB" id="6450091at2759"/>
<keyword evidence="3" id="KW-1185">Reference proteome</keyword>
<proteinExistence type="predicted"/>
<dbReference type="AlphaFoldDB" id="A0A8X6XBC4"/>
<evidence type="ECO:0000313" key="2">
    <source>
        <dbReference type="EMBL" id="GFY50420.1"/>
    </source>
</evidence>